<dbReference type="STRING" id="1921510.BSL82_12875"/>
<dbReference type="AlphaFoldDB" id="A0A1L3ZWT6"/>
<protein>
    <submittedName>
        <fullName evidence="2">Uncharacterized protein</fullName>
    </submittedName>
</protein>
<dbReference type="EMBL" id="CP018221">
    <property type="protein sequence ID" value="API60088.1"/>
    <property type="molecule type" value="Genomic_DNA"/>
</dbReference>
<evidence type="ECO:0000256" key="1">
    <source>
        <dbReference type="SAM" id="Phobius"/>
    </source>
</evidence>
<feature type="transmembrane region" description="Helical" evidence="1">
    <location>
        <begin position="73"/>
        <end position="95"/>
    </location>
</feature>
<keyword evidence="3" id="KW-1185">Reference proteome</keyword>
<accession>A0A1L3ZWT6</accession>
<keyword evidence="1" id="KW-1133">Transmembrane helix</keyword>
<organism evidence="2 3">
    <name type="scientific">Tardibacter chloracetimidivorans</name>
    <dbReference type="NCBI Taxonomy" id="1921510"/>
    <lineage>
        <taxon>Bacteria</taxon>
        <taxon>Pseudomonadati</taxon>
        <taxon>Pseudomonadota</taxon>
        <taxon>Alphaproteobacteria</taxon>
        <taxon>Sphingomonadales</taxon>
        <taxon>Sphingomonadaceae</taxon>
        <taxon>Tardibacter</taxon>
    </lineage>
</organism>
<proteinExistence type="predicted"/>
<feature type="transmembrane region" description="Helical" evidence="1">
    <location>
        <begin position="41"/>
        <end position="61"/>
    </location>
</feature>
<name>A0A1L3ZWT6_9SPHN</name>
<keyword evidence="1" id="KW-0472">Membrane</keyword>
<dbReference type="KEGG" id="sphj:BSL82_12875"/>
<reference evidence="3" key="1">
    <citation type="submission" date="2016-11" db="EMBL/GenBank/DDBJ databases">
        <title>Complete Genome Sequence of alachlor-degrading Sphingomonas sp. strain JJ-A5.</title>
        <authorList>
            <person name="Lee H."/>
            <person name="Ka J.-O."/>
        </authorList>
    </citation>
    <scope>NUCLEOTIDE SEQUENCE [LARGE SCALE GENOMIC DNA]</scope>
    <source>
        <strain evidence="3">JJ-A5</strain>
    </source>
</reference>
<dbReference type="Proteomes" id="UP000182063">
    <property type="component" value="Chromosome"/>
</dbReference>
<keyword evidence="1" id="KW-0812">Transmembrane</keyword>
<gene>
    <name evidence="2" type="ORF">BSL82_12875</name>
</gene>
<evidence type="ECO:0000313" key="2">
    <source>
        <dbReference type="EMBL" id="API60088.1"/>
    </source>
</evidence>
<sequence>MLGAQTKWAGLFRLHNEFKSVHERIMWKKIQQVLDRLESRWALYSLLGVGGTISAISGWIAAKTAWLSAYGAITWWFAALLGGALFAFTFLAIAWGRWKFIQARSIDKWARNVDAVNPMEREFRNQRLNLADLANPISKIIEGKRFIGCELIGPVTILLGPTNSFRKSHFFRVNMIPLKDNVPMAPIYTMVGCEIIESQIMDANILFPRRIVPVLEAGFPPGALSYVGLTGFAEIDNRGFNTEE</sequence>
<evidence type="ECO:0000313" key="3">
    <source>
        <dbReference type="Proteomes" id="UP000182063"/>
    </source>
</evidence>